<organism evidence="2 3">
    <name type="scientific">Mycteria americana</name>
    <name type="common">Wood stork</name>
    <dbReference type="NCBI Taxonomy" id="33587"/>
    <lineage>
        <taxon>Eukaryota</taxon>
        <taxon>Metazoa</taxon>
        <taxon>Chordata</taxon>
        <taxon>Craniata</taxon>
        <taxon>Vertebrata</taxon>
        <taxon>Euteleostomi</taxon>
        <taxon>Archelosauria</taxon>
        <taxon>Archosauria</taxon>
        <taxon>Dinosauria</taxon>
        <taxon>Saurischia</taxon>
        <taxon>Theropoda</taxon>
        <taxon>Coelurosauria</taxon>
        <taxon>Aves</taxon>
        <taxon>Neognathae</taxon>
        <taxon>Neoaves</taxon>
        <taxon>Aequornithes</taxon>
        <taxon>Ciconiiformes</taxon>
        <taxon>Ciconiidae</taxon>
        <taxon>Mycteria</taxon>
    </lineage>
</organism>
<keyword evidence="1" id="KW-0732">Signal</keyword>
<gene>
    <name evidence="2" type="ORF">QYF61_022579</name>
</gene>
<feature type="chain" id="PRO_5042935585" evidence="1">
    <location>
        <begin position="19"/>
        <end position="284"/>
    </location>
</feature>
<protein>
    <submittedName>
        <fullName evidence="2">Uncharacterized protein</fullName>
    </submittedName>
</protein>
<evidence type="ECO:0000256" key="1">
    <source>
        <dbReference type="SAM" id="SignalP"/>
    </source>
</evidence>
<sequence>MVGLGFLRTSLIFKLSATEYFGVSGGCSFDEHYSNCGYSVALGTNGFTWEQINTWEKPTMDPAVPTDISKWQEHVVLGEKSVEGLSSQDTCAALSDDMGYIDGIKLEGTVDTVGSKATVQRYGHRLEDWADKNIMKFDMDQYSNVWGLTGWGTAPLNRTRGSWQAEHEPVGYSQQTNGSDPPFIATHCIALSIPCPILVSSTKATKSAGLEHLPCKKRLRSYWGLFSLGQGRFWGDLAVAPKYLQGGYQEYQVRIFTAASVWRMRDKGCKLKREVLDLNIRKNS</sequence>
<feature type="signal peptide" evidence="1">
    <location>
        <begin position="1"/>
        <end position="18"/>
    </location>
</feature>
<keyword evidence="3" id="KW-1185">Reference proteome</keyword>
<reference evidence="2 3" key="1">
    <citation type="journal article" date="2023" name="J. Hered.">
        <title>Chromosome-level genome of the wood stork (Mycteria americana) provides insight into avian chromosome evolution.</title>
        <authorList>
            <person name="Flamio R. Jr."/>
            <person name="Ramstad K.M."/>
        </authorList>
    </citation>
    <scope>NUCLEOTIDE SEQUENCE [LARGE SCALE GENOMIC DNA]</scope>
    <source>
        <strain evidence="2">JAX WOST 10</strain>
    </source>
</reference>
<dbReference type="AlphaFoldDB" id="A0AAN7RZB5"/>
<comment type="caution">
    <text evidence="2">The sequence shown here is derived from an EMBL/GenBank/DDBJ whole genome shotgun (WGS) entry which is preliminary data.</text>
</comment>
<evidence type="ECO:0000313" key="3">
    <source>
        <dbReference type="Proteomes" id="UP001333110"/>
    </source>
</evidence>
<proteinExistence type="predicted"/>
<accession>A0AAN7RZB5</accession>
<dbReference type="Proteomes" id="UP001333110">
    <property type="component" value="Unassembled WGS sequence"/>
</dbReference>
<name>A0AAN7RZB5_MYCAM</name>
<dbReference type="EMBL" id="JAUNZN010000014">
    <property type="protein sequence ID" value="KAK4812853.1"/>
    <property type="molecule type" value="Genomic_DNA"/>
</dbReference>
<evidence type="ECO:0000313" key="2">
    <source>
        <dbReference type="EMBL" id="KAK4812853.1"/>
    </source>
</evidence>